<evidence type="ECO:0000313" key="7">
    <source>
        <dbReference type="Proteomes" id="UP001140949"/>
    </source>
</evidence>
<comment type="function">
    <text evidence="4">Component of the eukaryotic translation initiation factor 3 (eIF-3) complex, which is involved in protein synthesis of a specialized repertoire of mRNAs and, together with other initiation factors, stimulates binding of mRNA and methionyl-tRNAi to the 40S ribosome. The eIF-3 complex specifically targets and initiates translation of a subset of mRNAs involved in cell proliferation.</text>
</comment>
<dbReference type="Gene3D" id="1.10.246.60">
    <property type="entry name" value="Eukaryotic translation initiation factor 3 like domains"/>
    <property type="match status" value="1"/>
</dbReference>
<comment type="subcellular location">
    <subcellularLocation>
        <location evidence="4">Cytoplasm</location>
    </subcellularLocation>
</comment>
<protein>
    <recommendedName>
        <fullName evidence="4">Eukaryotic translation initiation factor 3 subunit J</fullName>
        <shortName evidence="4">eIF3j</shortName>
    </recommendedName>
</protein>
<comment type="caution">
    <text evidence="6">The sequence shown here is derived from an EMBL/GenBank/DDBJ whole genome shotgun (WGS) entry which is preliminary data.</text>
</comment>
<gene>
    <name evidence="6" type="ORF">M6B38_375325</name>
</gene>
<keyword evidence="2 4" id="KW-0396">Initiation factor</keyword>
<sequence>MEDWEEDEEFEPAPPALKIELAKGMWDDEDADDQDVKESWEDDEDTTQTTKQEPPAEKTTLKPGAKAAGKKAKQPEAVVSKVTDEVLSDPLAEKLRQQRLVEEADYKSTTDLFAKKGDEKSLDNFIPKSEGDFMEYAELLSYKIRPYEKSFHYINLLKAVMRLSMSSLKAADAKDIASSVTAIANEKLKAEKEANAGKKKQGAKKKQLHVDKPDDDIGTGLYDVADDTTSCELLKCSSLEFQPAARVEGVMSLRVSESWCDCCFLAASTVYGTLGA</sequence>
<evidence type="ECO:0000256" key="1">
    <source>
        <dbReference type="ARBA" id="ARBA00022490"/>
    </source>
</evidence>
<dbReference type="Pfam" id="PF08597">
    <property type="entry name" value="eIF3_subunit"/>
    <property type="match status" value="1"/>
</dbReference>
<name>A0AAX6GAP1_IRIPA</name>
<evidence type="ECO:0000313" key="6">
    <source>
        <dbReference type="EMBL" id="KAJ6825760.1"/>
    </source>
</evidence>
<keyword evidence="3 4" id="KW-0648">Protein biosynthesis</keyword>
<dbReference type="FunFam" id="1.10.246.60:FF:000002">
    <property type="entry name" value="Eukaryotic translation initiation factor 3 subunit J"/>
    <property type="match status" value="1"/>
</dbReference>
<dbReference type="GO" id="GO:0016282">
    <property type="term" value="C:eukaryotic 43S preinitiation complex"/>
    <property type="evidence" value="ECO:0007669"/>
    <property type="project" value="UniProtKB-UniRule"/>
</dbReference>
<dbReference type="Proteomes" id="UP001140949">
    <property type="component" value="Unassembled WGS sequence"/>
</dbReference>
<dbReference type="GO" id="GO:0005852">
    <property type="term" value="C:eukaryotic translation initiation factor 3 complex"/>
    <property type="evidence" value="ECO:0007669"/>
    <property type="project" value="UniProtKB-UniRule"/>
</dbReference>
<dbReference type="HAMAP" id="MF_03009">
    <property type="entry name" value="eIF3j"/>
    <property type="match status" value="1"/>
</dbReference>
<comment type="similarity">
    <text evidence="4">Belongs to the eIF-3 subunit J family.</text>
</comment>
<dbReference type="InterPro" id="IPR013906">
    <property type="entry name" value="eIF3j"/>
</dbReference>
<evidence type="ECO:0000256" key="2">
    <source>
        <dbReference type="ARBA" id="ARBA00022540"/>
    </source>
</evidence>
<evidence type="ECO:0000256" key="4">
    <source>
        <dbReference type="HAMAP-Rule" id="MF_03009"/>
    </source>
</evidence>
<dbReference type="GO" id="GO:0003743">
    <property type="term" value="F:translation initiation factor activity"/>
    <property type="evidence" value="ECO:0007669"/>
    <property type="project" value="UniProtKB-UniRule"/>
</dbReference>
<feature type="region of interest" description="Disordered" evidence="5">
    <location>
        <begin position="22"/>
        <end position="79"/>
    </location>
</feature>
<keyword evidence="1 4" id="KW-0963">Cytoplasm</keyword>
<dbReference type="AlphaFoldDB" id="A0AAX6GAP1"/>
<evidence type="ECO:0000256" key="3">
    <source>
        <dbReference type="ARBA" id="ARBA00022917"/>
    </source>
</evidence>
<organism evidence="6 7">
    <name type="scientific">Iris pallida</name>
    <name type="common">Sweet iris</name>
    <dbReference type="NCBI Taxonomy" id="29817"/>
    <lineage>
        <taxon>Eukaryota</taxon>
        <taxon>Viridiplantae</taxon>
        <taxon>Streptophyta</taxon>
        <taxon>Embryophyta</taxon>
        <taxon>Tracheophyta</taxon>
        <taxon>Spermatophyta</taxon>
        <taxon>Magnoliopsida</taxon>
        <taxon>Liliopsida</taxon>
        <taxon>Asparagales</taxon>
        <taxon>Iridaceae</taxon>
        <taxon>Iridoideae</taxon>
        <taxon>Irideae</taxon>
        <taxon>Iris</taxon>
    </lineage>
</organism>
<accession>A0AAX6GAP1</accession>
<dbReference type="GO" id="GO:0001732">
    <property type="term" value="P:formation of cytoplasmic translation initiation complex"/>
    <property type="evidence" value="ECO:0007669"/>
    <property type="project" value="UniProtKB-UniRule"/>
</dbReference>
<dbReference type="PANTHER" id="PTHR21681">
    <property type="entry name" value="EUKARYOTIC TRANSLATION INITIATION FACTOR 3 SUBUNIT J"/>
    <property type="match status" value="1"/>
</dbReference>
<dbReference type="InterPro" id="IPR023194">
    <property type="entry name" value="eIF3-like_dom_sf"/>
</dbReference>
<comment type="subunit">
    <text evidence="4">Component of the eukaryotic translation initiation factor 3 (eIF-3) complex.</text>
</comment>
<dbReference type="GO" id="GO:0033290">
    <property type="term" value="C:eukaryotic 48S preinitiation complex"/>
    <property type="evidence" value="ECO:0007669"/>
    <property type="project" value="UniProtKB-UniRule"/>
</dbReference>
<reference evidence="6" key="2">
    <citation type="submission" date="2023-04" db="EMBL/GenBank/DDBJ databases">
        <authorList>
            <person name="Bruccoleri R.E."/>
            <person name="Oakeley E.J."/>
            <person name="Faust A.-M."/>
            <person name="Dessus-Babus S."/>
            <person name="Altorfer M."/>
            <person name="Burckhardt D."/>
            <person name="Oertli M."/>
            <person name="Naumann U."/>
            <person name="Petersen F."/>
            <person name="Wong J."/>
        </authorList>
    </citation>
    <scope>NUCLEOTIDE SEQUENCE</scope>
    <source>
        <strain evidence="6">GSM-AAB239-AS_SAM_17_03QT</strain>
        <tissue evidence="6">Leaf</tissue>
    </source>
</reference>
<keyword evidence="7" id="KW-1185">Reference proteome</keyword>
<dbReference type="PANTHER" id="PTHR21681:SF0">
    <property type="entry name" value="EUKARYOTIC TRANSLATION INITIATION FACTOR 3 SUBUNIT J"/>
    <property type="match status" value="1"/>
</dbReference>
<evidence type="ECO:0000256" key="5">
    <source>
        <dbReference type="SAM" id="MobiDB-lite"/>
    </source>
</evidence>
<proteinExistence type="inferred from homology"/>
<dbReference type="EMBL" id="JANAVB010021596">
    <property type="protein sequence ID" value="KAJ6825760.1"/>
    <property type="molecule type" value="Genomic_DNA"/>
</dbReference>
<reference evidence="6" key="1">
    <citation type="journal article" date="2023" name="GigaByte">
        <title>Genome assembly of the bearded iris, Iris pallida Lam.</title>
        <authorList>
            <person name="Bruccoleri R.E."/>
            <person name="Oakeley E.J."/>
            <person name="Faust A.M.E."/>
            <person name="Altorfer M."/>
            <person name="Dessus-Babus S."/>
            <person name="Burckhardt D."/>
            <person name="Oertli M."/>
            <person name="Naumann U."/>
            <person name="Petersen F."/>
            <person name="Wong J."/>
        </authorList>
    </citation>
    <scope>NUCLEOTIDE SEQUENCE</scope>
    <source>
        <strain evidence="6">GSM-AAB239-AS_SAM_17_03QT</strain>
    </source>
</reference>